<name>M1WVI8_PSEP2</name>
<dbReference type="Proteomes" id="UP000011724">
    <property type="component" value="Chromosome"/>
</dbReference>
<dbReference type="PATRIC" id="fig|879567.3.peg.1303"/>
<dbReference type="EMBL" id="FO203427">
    <property type="protein sequence ID" value="CCH48493.1"/>
    <property type="molecule type" value="Genomic_DNA"/>
</dbReference>
<dbReference type="AlphaFoldDB" id="M1WVI8"/>
<proteinExistence type="predicted"/>
<protein>
    <submittedName>
        <fullName evidence="1">Uncharacterized protein</fullName>
    </submittedName>
</protein>
<dbReference type="KEGG" id="dpi:BN4_11256"/>
<reference evidence="1 2" key="1">
    <citation type="journal article" date="2013" name="PLoS ONE">
        <title>The first genomic and proteomic characterization of a deep-sea sulfate reducer: insights into the piezophilic lifestyle of Desulfovibrio piezophilus.</title>
        <authorList>
            <person name="Pradel N."/>
            <person name="Ji B."/>
            <person name="Gimenez G."/>
            <person name="Talla E."/>
            <person name="Lenoble P."/>
            <person name="Garel M."/>
            <person name="Tamburini C."/>
            <person name="Fourquet P."/>
            <person name="Lebrun R."/>
            <person name="Bertin P."/>
            <person name="Denis Y."/>
            <person name="Pophillat M."/>
            <person name="Barbe V."/>
            <person name="Ollivier B."/>
            <person name="Dolla A."/>
        </authorList>
    </citation>
    <scope>NUCLEOTIDE SEQUENCE [LARGE SCALE GENOMIC DNA]</scope>
    <source>
        <strain evidence="2">DSM 10523 / SB164P1</strain>
    </source>
</reference>
<dbReference type="OrthoDB" id="5505283at2"/>
<evidence type="ECO:0000313" key="1">
    <source>
        <dbReference type="EMBL" id="CCH48493.1"/>
    </source>
</evidence>
<evidence type="ECO:0000313" key="2">
    <source>
        <dbReference type="Proteomes" id="UP000011724"/>
    </source>
</evidence>
<dbReference type="eggNOG" id="COG3209">
    <property type="taxonomic scope" value="Bacteria"/>
</dbReference>
<dbReference type="HOGENOM" id="CLU_1956058_0_0_7"/>
<keyword evidence="2" id="KW-1185">Reference proteome</keyword>
<dbReference type="RefSeq" id="WP_015414541.1">
    <property type="nucleotide sequence ID" value="NC_020409.1"/>
</dbReference>
<dbReference type="BioCyc" id="DPIE1322246:BN4_RS06290-MONOMER"/>
<gene>
    <name evidence="1" type="ordered locus">BN4_11256</name>
</gene>
<accession>M1WVI8</accession>
<sequence>MERTKDQLQFKMEAGLRRGEWDESKPEKLKEKAYDSHSKAYLEAGLADLPQEDIDKIIKVVDRMDMIDSKAIKESLEVAYEIYDKKGFGKAAETIGTGIKHLMPSKYELAKAIDSRVDTKPIQPPVYK</sequence>
<reference evidence="2" key="2">
    <citation type="journal article" date="2013" name="Stand. Genomic Sci.">
        <title>Complete genome sequence of Desulfocapsa sulfexigens, a marine deltaproteobacterium specialized in disproportionating inorganic sulfur compounds.</title>
        <authorList>
            <person name="Finster K.W."/>
            <person name="Kjeldsen K.U."/>
            <person name="Kube M."/>
            <person name="Reinhardt R."/>
            <person name="Mussmann M."/>
            <person name="Amann R."/>
            <person name="Schreiber L."/>
        </authorList>
    </citation>
    <scope>NUCLEOTIDE SEQUENCE [LARGE SCALE GENOMIC DNA]</scope>
    <source>
        <strain evidence="2">DSM 10523 / SB164P1</strain>
    </source>
</reference>
<organism evidence="1 2">
    <name type="scientific">Pseudodesulfovibrio piezophilus (strain DSM 21447 / JCM 15486 / C1TLV30)</name>
    <name type="common">Desulfovibrio piezophilus</name>
    <dbReference type="NCBI Taxonomy" id="1322246"/>
    <lineage>
        <taxon>Bacteria</taxon>
        <taxon>Pseudomonadati</taxon>
        <taxon>Thermodesulfobacteriota</taxon>
        <taxon>Desulfovibrionia</taxon>
        <taxon>Desulfovibrionales</taxon>
        <taxon>Desulfovibrionaceae</taxon>
    </lineage>
</organism>